<dbReference type="Proteomes" id="UP001165065">
    <property type="component" value="Unassembled WGS sequence"/>
</dbReference>
<dbReference type="AlphaFoldDB" id="A0A9W7L5P5"/>
<organism evidence="3 4">
    <name type="scientific">Triparma columacea</name>
    <dbReference type="NCBI Taxonomy" id="722753"/>
    <lineage>
        <taxon>Eukaryota</taxon>
        <taxon>Sar</taxon>
        <taxon>Stramenopiles</taxon>
        <taxon>Ochrophyta</taxon>
        <taxon>Bolidophyceae</taxon>
        <taxon>Parmales</taxon>
        <taxon>Triparmaceae</taxon>
        <taxon>Triparma</taxon>
    </lineage>
</organism>
<comment type="caution">
    <text evidence="3">The sequence shown here is derived from an EMBL/GenBank/DDBJ whole genome shotgun (WGS) entry which is preliminary data.</text>
</comment>
<dbReference type="InterPro" id="IPR015915">
    <property type="entry name" value="Kelch-typ_b-propeller"/>
</dbReference>
<dbReference type="SUPFAM" id="SSF117281">
    <property type="entry name" value="Kelch motif"/>
    <property type="match status" value="1"/>
</dbReference>
<dbReference type="SMART" id="SM00698">
    <property type="entry name" value="MORN"/>
    <property type="match status" value="8"/>
</dbReference>
<name>A0A9W7L5P5_9STRA</name>
<dbReference type="PANTHER" id="PTHR43215:SF14">
    <property type="entry name" value="RADIAL SPOKE HEAD 1 HOMOLOG"/>
    <property type="match status" value="1"/>
</dbReference>
<evidence type="ECO:0000256" key="1">
    <source>
        <dbReference type="ARBA" id="ARBA00022737"/>
    </source>
</evidence>
<dbReference type="EMBL" id="BRYA01000013">
    <property type="protein sequence ID" value="GMI31925.1"/>
    <property type="molecule type" value="Genomic_DNA"/>
</dbReference>
<dbReference type="SUPFAM" id="SSF82185">
    <property type="entry name" value="Histone H3 K4-specific methyltransferase SET7/9 N-terminal domain"/>
    <property type="match status" value="2"/>
</dbReference>
<dbReference type="OrthoDB" id="423343at2759"/>
<dbReference type="SUPFAM" id="SSF50965">
    <property type="entry name" value="Galactose oxidase, central domain"/>
    <property type="match status" value="1"/>
</dbReference>
<evidence type="ECO:0000313" key="3">
    <source>
        <dbReference type="EMBL" id="GMI31925.1"/>
    </source>
</evidence>
<dbReference type="InterPro" id="IPR003409">
    <property type="entry name" value="MORN"/>
</dbReference>
<feature type="region of interest" description="Disordered" evidence="2">
    <location>
        <begin position="670"/>
        <end position="699"/>
    </location>
</feature>
<feature type="compositionally biased region" description="Acidic residues" evidence="2">
    <location>
        <begin position="690"/>
        <end position="699"/>
    </location>
</feature>
<accession>A0A9W7L5P5</accession>
<sequence>MVVPLFIPVDPPPFQSTNMSSTVHGGRQFLLGGYQGGDEESTIAGSCVYLTSGAFEDIEQSGDTPSNRIGTAVAAVGDSMFLYGGEGLDMETLGDLYEGQIKGNTIEWVRREIEDAIEEAAVKPKSVEGGEGGDAAAAPTPVVRKGKPFWPAAGRKFATACAAVCKGGVEKLFVCGGGGSDTALKSHCLLFDPTTKKWADAKCTGKSPFPLIKHTLVVVNNCGVVFGGRNPTTGELNGGVSVIDFSTMSWSSPKIGGGVAPEARFSHSAAVMNNPFPVLLPNFSVASVKSTASSAAEGGGEGGEEGAPPVSKKQASGPKGIWGEGEGEAEKCVLIFGGVNEEGDCCSDTYVLDRAGNFQVLTTETVPEARFGGNIMTTEAGTECVVFGGCDSGLRLGTSYKLDLFNPDPAPDPVDLSTPREPGYEEVEMDGGVYKGIVSEGVREGKGTMIWGAGEKVYEGDWVDNKMEGVGVYTDKEGMYTGQFVGGVKDGEGDWEKAEGAEGGDFDMKYYSGSWEGGVCEGDGRATSVDGYVYEGSFSKGRPHGRGVLLYPEGGECKGVFRDGNMVSGVEVLNGVEYTGPFKAGVRRVKEGKGVIVYVDGSTYEGGFRNGRRNGFGMLTDGVTGTVFNGKWVGDKKNGRGEEVTATGSKHLGQWVDGVKEGEGVWTSADGLERKEGVWKGGEWTGGEGGEGEVEEKKE</sequence>
<dbReference type="PANTHER" id="PTHR43215">
    <property type="entry name" value="RADIAL SPOKE HEAD 1 HOMOLOG"/>
    <property type="match status" value="1"/>
</dbReference>
<gene>
    <name evidence="3" type="ORF">TrCOL_g12631</name>
</gene>
<dbReference type="Gene3D" id="2.20.110.10">
    <property type="entry name" value="Histone H3 K4-specific methyltransferase SET7/9 N-terminal domain"/>
    <property type="match status" value="3"/>
</dbReference>
<keyword evidence="1" id="KW-0677">Repeat</keyword>
<protein>
    <submittedName>
        <fullName evidence="3">Uncharacterized protein</fullName>
    </submittedName>
</protein>
<feature type="region of interest" description="Disordered" evidence="2">
    <location>
        <begin position="293"/>
        <end position="322"/>
    </location>
</feature>
<evidence type="ECO:0000313" key="4">
    <source>
        <dbReference type="Proteomes" id="UP001165065"/>
    </source>
</evidence>
<feature type="compositionally biased region" description="Gly residues" evidence="2">
    <location>
        <begin position="679"/>
        <end position="689"/>
    </location>
</feature>
<dbReference type="Pfam" id="PF24681">
    <property type="entry name" value="Kelch_KLHDC2_KLHL20_DRC7"/>
    <property type="match status" value="1"/>
</dbReference>
<dbReference type="Pfam" id="PF02493">
    <property type="entry name" value="MORN"/>
    <property type="match status" value="9"/>
</dbReference>
<dbReference type="Gene3D" id="2.120.10.80">
    <property type="entry name" value="Kelch-type beta propeller"/>
    <property type="match status" value="3"/>
</dbReference>
<dbReference type="InterPro" id="IPR011043">
    <property type="entry name" value="Gal_Oxase/kelch_b-propeller"/>
</dbReference>
<keyword evidence="4" id="KW-1185">Reference proteome</keyword>
<reference evidence="4" key="1">
    <citation type="journal article" date="2023" name="Commun. Biol.">
        <title>Genome analysis of Parmales, the sister group of diatoms, reveals the evolutionary specialization of diatoms from phago-mixotrophs to photoautotrophs.</title>
        <authorList>
            <person name="Ban H."/>
            <person name="Sato S."/>
            <person name="Yoshikawa S."/>
            <person name="Yamada K."/>
            <person name="Nakamura Y."/>
            <person name="Ichinomiya M."/>
            <person name="Sato N."/>
            <person name="Blanc-Mathieu R."/>
            <person name="Endo H."/>
            <person name="Kuwata A."/>
            <person name="Ogata H."/>
        </authorList>
    </citation>
    <scope>NUCLEOTIDE SEQUENCE [LARGE SCALE GENOMIC DNA]</scope>
</reference>
<proteinExistence type="predicted"/>
<evidence type="ECO:0000256" key="2">
    <source>
        <dbReference type="SAM" id="MobiDB-lite"/>
    </source>
</evidence>